<dbReference type="AlphaFoldDB" id="A0A0E9QZB2"/>
<organism evidence="1">
    <name type="scientific">Anguilla anguilla</name>
    <name type="common">European freshwater eel</name>
    <name type="synonym">Muraena anguilla</name>
    <dbReference type="NCBI Taxonomy" id="7936"/>
    <lineage>
        <taxon>Eukaryota</taxon>
        <taxon>Metazoa</taxon>
        <taxon>Chordata</taxon>
        <taxon>Craniata</taxon>
        <taxon>Vertebrata</taxon>
        <taxon>Euteleostomi</taxon>
        <taxon>Actinopterygii</taxon>
        <taxon>Neopterygii</taxon>
        <taxon>Teleostei</taxon>
        <taxon>Anguilliformes</taxon>
        <taxon>Anguillidae</taxon>
        <taxon>Anguilla</taxon>
    </lineage>
</organism>
<name>A0A0E9QZB2_ANGAN</name>
<dbReference type="EMBL" id="GBXM01086368">
    <property type="protein sequence ID" value="JAH22209.1"/>
    <property type="molecule type" value="Transcribed_RNA"/>
</dbReference>
<sequence>MLFWVSYSPLCLRGGSLFTGNRPSTSASHPSNFCASNCSFSMVWLISASRGSTLLGSPICGFFT</sequence>
<accession>A0A0E9QZB2</accession>
<proteinExistence type="predicted"/>
<reference evidence="1" key="1">
    <citation type="submission" date="2014-11" db="EMBL/GenBank/DDBJ databases">
        <authorList>
            <person name="Amaro Gonzalez C."/>
        </authorList>
    </citation>
    <scope>NUCLEOTIDE SEQUENCE</scope>
</reference>
<reference evidence="1" key="2">
    <citation type="journal article" date="2015" name="Fish Shellfish Immunol.">
        <title>Early steps in the European eel (Anguilla anguilla)-Vibrio vulnificus interaction in the gills: Role of the RtxA13 toxin.</title>
        <authorList>
            <person name="Callol A."/>
            <person name="Pajuelo D."/>
            <person name="Ebbesson L."/>
            <person name="Teles M."/>
            <person name="MacKenzie S."/>
            <person name="Amaro C."/>
        </authorList>
    </citation>
    <scope>NUCLEOTIDE SEQUENCE</scope>
</reference>
<protein>
    <submittedName>
        <fullName evidence="1">Uncharacterized protein</fullName>
    </submittedName>
</protein>
<evidence type="ECO:0000313" key="1">
    <source>
        <dbReference type="EMBL" id="JAH22209.1"/>
    </source>
</evidence>